<proteinExistence type="inferred from homology"/>
<evidence type="ECO:0000313" key="4">
    <source>
        <dbReference type="Proteomes" id="UP000187001"/>
    </source>
</evidence>
<sequence length="208" mass="22006">MIEDLQSEGIDAHGVAADAHDEHVLSAAVTELADRFGRIDVLHHAVPGPLGRGFGPALDIPAGLMRTFLEARVVSALVASQASAPFLRRSKGALLFTSGTAGQVAHPQTGIVGVPQAALRMLVEHLRQEFSSDAVFVGLIPVDGVPAYRDPRADAERTDTGAGVPLGDRFTAADVAEAHFRMARARDREEWVVGEKERGLADTPFGSA</sequence>
<dbReference type="Pfam" id="PF13561">
    <property type="entry name" value="adh_short_C2"/>
    <property type="match status" value="1"/>
</dbReference>
<name>A0ABD6QPN7_MYCFO</name>
<comment type="similarity">
    <text evidence="1">Belongs to the short-chain dehydrogenases/reductases (SDR) family.</text>
</comment>
<dbReference type="PANTHER" id="PTHR43669:SF3">
    <property type="entry name" value="ALCOHOL DEHYDROGENASE, PUTATIVE (AFU_ORTHOLOGUE AFUA_3G03445)-RELATED"/>
    <property type="match status" value="1"/>
</dbReference>
<keyword evidence="2" id="KW-0560">Oxidoreductase</keyword>
<accession>A0ABD6QPN7</accession>
<organism evidence="3 4">
    <name type="scientific">Mycolicibacterium fortuitum</name>
    <name type="common">Mycobacterium fortuitum</name>
    <dbReference type="NCBI Taxonomy" id="1766"/>
    <lineage>
        <taxon>Bacteria</taxon>
        <taxon>Bacillati</taxon>
        <taxon>Actinomycetota</taxon>
        <taxon>Actinomycetes</taxon>
        <taxon>Mycobacteriales</taxon>
        <taxon>Mycobacteriaceae</taxon>
        <taxon>Mycolicibacterium</taxon>
    </lineage>
</organism>
<dbReference type="EMBL" id="MBER01000050">
    <property type="protein sequence ID" value="OMC47351.1"/>
    <property type="molecule type" value="Genomic_DNA"/>
</dbReference>
<gene>
    <name evidence="3" type="ORF">A5742_24355</name>
</gene>
<dbReference type="AlphaFoldDB" id="A0ABD6QPN7"/>
<protein>
    <submittedName>
        <fullName evidence="3">Uncharacterized protein</fullName>
    </submittedName>
</protein>
<comment type="caution">
    <text evidence="3">The sequence shown here is derived from an EMBL/GenBank/DDBJ whole genome shotgun (WGS) entry which is preliminary data.</text>
</comment>
<evidence type="ECO:0000256" key="2">
    <source>
        <dbReference type="ARBA" id="ARBA00023002"/>
    </source>
</evidence>
<dbReference type="SUPFAM" id="SSF51735">
    <property type="entry name" value="NAD(P)-binding Rossmann-fold domains"/>
    <property type="match status" value="1"/>
</dbReference>
<dbReference type="CDD" id="cd05233">
    <property type="entry name" value="SDR_c"/>
    <property type="match status" value="1"/>
</dbReference>
<dbReference type="GO" id="GO:0016491">
    <property type="term" value="F:oxidoreductase activity"/>
    <property type="evidence" value="ECO:0007669"/>
    <property type="project" value="UniProtKB-KW"/>
</dbReference>
<dbReference type="Proteomes" id="UP000187001">
    <property type="component" value="Unassembled WGS sequence"/>
</dbReference>
<dbReference type="PANTHER" id="PTHR43669">
    <property type="entry name" value="5-KETO-D-GLUCONATE 5-REDUCTASE"/>
    <property type="match status" value="1"/>
</dbReference>
<dbReference type="InterPro" id="IPR036291">
    <property type="entry name" value="NAD(P)-bd_dom_sf"/>
</dbReference>
<evidence type="ECO:0000256" key="1">
    <source>
        <dbReference type="ARBA" id="ARBA00006484"/>
    </source>
</evidence>
<dbReference type="InterPro" id="IPR002347">
    <property type="entry name" value="SDR_fam"/>
</dbReference>
<dbReference type="Gene3D" id="3.40.50.720">
    <property type="entry name" value="NAD(P)-binding Rossmann-like Domain"/>
    <property type="match status" value="1"/>
</dbReference>
<reference evidence="3 4" key="1">
    <citation type="submission" date="2016-07" db="EMBL/GenBank/DDBJ databases">
        <authorList>
            <person name="Sutton G."/>
            <person name="Brinkac L."/>
            <person name="Sanka R."/>
            <person name="Adams M."/>
            <person name="Lau E."/>
            <person name="Kumar A."/>
            <person name="Macaden R."/>
        </authorList>
    </citation>
    <scope>NUCLEOTIDE SEQUENCE [LARGE SCALE GENOMIC DNA]</scope>
    <source>
        <strain evidence="3 4">GA-0871</strain>
    </source>
</reference>
<evidence type="ECO:0000313" key="3">
    <source>
        <dbReference type="EMBL" id="OMC47351.1"/>
    </source>
</evidence>